<gene>
    <name evidence="1" type="ORF">SIRAN4768</name>
</gene>
<dbReference type="HOGENOM" id="CLU_2865924_0_0_11"/>
<evidence type="ECO:0000313" key="1">
    <source>
        <dbReference type="EMBL" id="CDR08072.1"/>
    </source>
</evidence>
<accession>A0A060ZPF5</accession>
<proteinExistence type="predicted"/>
<organism evidence="1">
    <name type="scientific">Streptomyces iranensis</name>
    <dbReference type="NCBI Taxonomy" id="576784"/>
    <lineage>
        <taxon>Bacteria</taxon>
        <taxon>Bacillati</taxon>
        <taxon>Actinomycetota</taxon>
        <taxon>Actinomycetes</taxon>
        <taxon>Kitasatosporales</taxon>
        <taxon>Streptomycetaceae</taxon>
        <taxon>Streptomyces</taxon>
        <taxon>Streptomyces violaceusniger group</taxon>
    </lineage>
</organism>
<dbReference type="EMBL" id="LK022848">
    <property type="protein sequence ID" value="CDR08072.1"/>
    <property type="molecule type" value="Genomic_DNA"/>
</dbReference>
<name>A0A060ZPF5_9ACTN</name>
<evidence type="ECO:0008006" key="2">
    <source>
        <dbReference type="Google" id="ProtNLM"/>
    </source>
</evidence>
<dbReference type="AlphaFoldDB" id="A0A060ZPF5"/>
<protein>
    <recommendedName>
        <fullName evidence="2">Antitoxin VbhA domain-containing protein</fullName>
    </recommendedName>
</protein>
<sequence length="64" mass="7017">MQYQDAEAAKQALRDAIDLADLRSKAQEAGLDPDEVVAGYETLRDSQLSPEDVLKRLREAAITG</sequence>
<reference evidence="1" key="1">
    <citation type="submission" date="2014-05" db="EMBL/GenBank/DDBJ databases">
        <authorList>
            <person name="Horn Fabian"/>
        </authorList>
    </citation>
    <scope>NUCLEOTIDE SEQUENCE</scope>
</reference>